<evidence type="ECO:0000256" key="1">
    <source>
        <dbReference type="SAM" id="MobiDB-lite"/>
    </source>
</evidence>
<comment type="caution">
    <text evidence="2">The sequence shown here is derived from an EMBL/GenBank/DDBJ whole genome shotgun (WGS) entry which is preliminary data.</text>
</comment>
<protein>
    <submittedName>
        <fullName evidence="2">Uncharacterized protein</fullName>
    </submittedName>
</protein>
<evidence type="ECO:0000313" key="3">
    <source>
        <dbReference type="Proteomes" id="UP000886595"/>
    </source>
</evidence>
<dbReference type="Proteomes" id="UP000886595">
    <property type="component" value="Unassembled WGS sequence"/>
</dbReference>
<proteinExistence type="predicted"/>
<accession>A0A8X7W6M6</accession>
<sequence>MTNTTCGETEKVEVLILMADKNGVLRDKEGRARDRTRQLIYTQRTAIPDAAPVNNGGERQKALKDYNRP</sequence>
<dbReference type="AlphaFoldDB" id="A0A8X7W6M6"/>
<name>A0A8X7W6M6_BRACI</name>
<feature type="region of interest" description="Disordered" evidence="1">
    <location>
        <begin position="49"/>
        <end position="69"/>
    </location>
</feature>
<gene>
    <name evidence="2" type="ORF">Bca52824_016236</name>
</gene>
<dbReference type="OrthoDB" id="10488635at2759"/>
<keyword evidence="3" id="KW-1185">Reference proteome</keyword>
<dbReference type="EMBL" id="JAAMPC010000003">
    <property type="protein sequence ID" value="KAG2323023.1"/>
    <property type="molecule type" value="Genomic_DNA"/>
</dbReference>
<evidence type="ECO:0000313" key="2">
    <source>
        <dbReference type="EMBL" id="KAG2323023.1"/>
    </source>
</evidence>
<organism evidence="2 3">
    <name type="scientific">Brassica carinata</name>
    <name type="common">Ethiopian mustard</name>
    <name type="synonym">Abyssinian cabbage</name>
    <dbReference type="NCBI Taxonomy" id="52824"/>
    <lineage>
        <taxon>Eukaryota</taxon>
        <taxon>Viridiplantae</taxon>
        <taxon>Streptophyta</taxon>
        <taxon>Embryophyta</taxon>
        <taxon>Tracheophyta</taxon>
        <taxon>Spermatophyta</taxon>
        <taxon>Magnoliopsida</taxon>
        <taxon>eudicotyledons</taxon>
        <taxon>Gunneridae</taxon>
        <taxon>Pentapetalae</taxon>
        <taxon>rosids</taxon>
        <taxon>malvids</taxon>
        <taxon>Brassicales</taxon>
        <taxon>Brassicaceae</taxon>
        <taxon>Brassiceae</taxon>
        <taxon>Brassica</taxon>
    </lineage>
</organism>
<feature type="compositionally biased region" description="Basic and acidic residues" evidence="1">
    <location>
        <begin position="58"/>
        <end position="69"/>
    </location>
</feature>
<reference evidence="2 3" key="1">
    <citation type="submission" date="2020-02" db="EMBL/GenBank/DDBJ databases">
        <authorList>
            <person name="Ma Q."/>
            <person name="Huang Y."/>
            <person name="Song X."/>
            <person name="Pei D."/>
        </authorList>
    </citation>
    <scope>NUCLEOTIDE SEQUENCE [LARGE SCALE GENOMIC DNA]</scope>
    <source>
        <strain evidence="2">Sxm20200214</strain>
        <tissue evidence="2">Leaf</tissue>
    </source>
</reference>